<dbReference type="Gene3D" id="3.40.190.10">
    <property type="entry name" value="Periplasmic binding protein-like II"/>
    <property type="match status" value="2"/>
</dbReference>
<dbReference type="KEGG" id="vgo:GJW-30_1_04298"/>
<dbReference type="InterPro" id="IPR027939">
    <property type="entry name" value="NMT1/THI5"/>
</dbReference>
<accession>A0A0S3Q0L5</accession>
<organism evidence="2 3">
    <name type="scientific">Variibacter gotjawalensis</name>
    <dbReference type="NCBI Taxonomy" id="1333996"/>
    <lineage>
        <taxon>Bacteria</taxon>
        <taxon>Pseudomonadati</taxon>
        <taxon>Pseudomonadota</taxon>
        <taxon>Alphaproteobacteria</taxon>
        <taxon>Hyphomicrobiales</taxon>
        <taxon>Nitrobacteraceae</taxon>
        <taxon>Variibacter</taxon>
    </lineage>
</organism>
<name>A0A0S3Q0L5_9BRAD</name>
<dbReference type="InterPro" id="IPR015168">
    <property type="entry name" value="SsuA/THI5"/>
</dbReference>
<sequence>MRIGVTRRECMFLTAAAGLTVAGTGRLRAQNGNPLRLSLDGRLEGPSAPFWVALERGFFKREGLDVSIDMATQSHESISRVASGTYDLGVGDINQMIRFRDQNPSAAMKAVFIVNNQPAYAIVGRKSRGIYGPADLDGKKLGLPAQEVATAQWPIFAKLNSIDISKITVVNVGMPVREPMLAAGEIDAVTGQAFGTPFTLRDKGVPAEDITTMMMSSYGLQLYGNSIFATTKLMAERPDVLQAFLRGLLAGLKVAITDPSSAIDAVMRRNNGASRDVELERLLTVVRYSMMTADVRMNGLGDIRGPRMDTALEQLAIGYTFKNKPKVEDIFDARFLPPEDDRKIS</sequence>
<reference evidence="2 3" key="1">
    <citation type="submission" date="2015-08" db="EMBL/GenBank/DDBJ databases">
        <title>Investigation of the bacterial diversity of lava forest soil.</title>
        <authorList>
            <person name="Lee J.S."/>
        </authorList>
    </citation>
    <scope>NUCLEOTIDE SEQUENCE [LARGE SCALE GENOMIC DNA]</scope>
    <source>
        <strain evidence="2 3">GJW-30</strain>
    </source>
</reference>
<gene>
    <name evidence="2" type="ORF">GJW-30_1_04298</name>
</gene>
<protein>
    <submittedName>
        <fullName evidence="2">NMT1/THI5 like protein</fullName>
    </submittedName>
</protein>
<evidence type="ECO:0000259" key="1">
    <source>
        <dbReference type="Pfam" id="PF09084"/>
    </source>
</evidence>
<feature type="domain" description="SsuA/THI5-like" evidence="1">
    <location>
        <begin position="48"/>
        <end position="262"/>
    </location>
</feature>
<dbReference type="RefSeq" id="WP_157746816.1">
    <property type="nucleotide sequence ID" value="NZ_AP014946.1"/>
</dbReference>
<dbReference type="SUPFAM" id="SSF53850">
    <property type="entry name" value="Periplasmic binding protein-like II"/>
    <property type="match status" value="1"/>
</dbReference>
<dbReference type="GO" id="GO:0009228">
    <property type="term" value="P:thiamine biosynthetic process"/>
    <property type="evidence" value="ECO:0007669"/>
    <property type="project" value="InterPro"/>
</dbReference>
<dbReference type="PANTHER" id="PTHR31528">
    <property type="entry name" value="4-AMINO-5-HYDROXYMETHYL-2-METHYLPYRIMIDINE PHOSPHATE SYNTHASE THI11-RELATED"/>
    <property type="match status" value="1"/>
</dbReference>
<dbReference type="AlphaFoldDB" id="A0A0S3Q0L5"/>
<evidence type="ECO:0000313" key="3">
    <source>
        <dbReference type="Proteomes" id="UP000236884"/>
    </source>
</evidence>
<dbReference type="PANTHER" id="PTHR31528:SF15">
    <property type="entry name" value="RIBOFLAVIN-BINDING PROTEIN RIBY"/>
    <property type="match status" value="1"/>
</dbReference>
<proteinExistence type="predicted"/>
<dbReference type="Proteomes" id="UP000236884">
    <property type="component" value="Chromosome"/>
</dbReference>
<dbReference type="EMBL" id="AP014946">
    <property type="protein sequence ID" value="BAT61737.1"/>
    <property type="molecule type" value="Genomic_DNA"/>
</dbReference>
<keyword evidence="3" id="KW-1185">Reference proteome</keyword>
<dbReference type="Pfam" id="PF09084">
    <property type="entry name" value="NMT1"/>
    <property type="match status" value="1"/>
</dbReference>
<evidence type="ECO:0000313" key="2">
    <source>
        <dbReference type="EMBL" id="BAT61737.1"/>
    </source>
</evidence>